<gene>
    <name evidence="1" type="ORF">O3G_MSEX006958</name>
</gene>
<reference evidence="1" key="1">
    <citation type="journal article" date="2016" name="Insect Biochem. Mol. Biol.">
        <title>Multifaceted biological insights from a draft genome sequence of the tobacco hornworm moth, Manduca sexta.</title>
        <authorList>
            <person name="Kanost M.R."/>
            <person name="Arrese E.L."/>
            <person name="Cao X."/>
            <person name="Chen Y.R."/>
            <person name="Chellapilla S."/>
            <person name="Goldsmith M.R."/>
            <person name="Grosse-Wilde E."/>
            <person name="Heckel D.G."/>
            <person name="Herndon N."/>
            <person name="Jiang H."/>
            <person name="Papanicolaou A."/>
            <person name="Qu J."/>
            <person name="Soulages J.L."/>
            <person name="Vogel H."/>
            <person name="Walters J."/>
            <person name="Waterhouse R.M."/>
            <person name="Ahn S.J."/>
            <person name="Almeida F.C."/>
            <person name="An C."/>
            <person name="Aqrawi P."/>
            <person name="Bretschneider A."/>
            <person name="Bryant W.B."/>
            <person name="Bucks S."/>
            <person name="Chao H."/>
            <person name="Chevignon G."/>
            <person name="Christen J.M."/>
            <person name="Clarke D.F."/>
            <person name="Dittmer N.T."/>
            <person name="Ferguson L.C.F."/>
            <person name="Garavelou S."/>
            <person name="Gordon K.H.J."/>
            <person name="Gunaratna R.T."/>
            <person name="Han Y."/>
            <person name="Hauser F."/>
            <person name="He Y."/>
            <person name="Heidel-Fischer H."/>
            <person name="Hirsh A."/>
            <person name="Hu Y."/>
            <person name="Jiang H."/>
            <person name="Kalra D."/>
            <person name="Klinner C."/>
            <person name="Konig C."/>
            <person name="Kovar C."/>
            <person name="Kroll A.R."/>
            <person name="Kuwar S.S."/>
            <person name="Lee S.L."/>
            <person name="Lehman R."/>
            <person name="Li K."/>
            <person name="Li Z."/>
            <person name="Liang H."/>
            <person name="Lovelace S."/>
            <person name="Lu Z."/>
            <person name="Mansfield J.H."/>
            <person name="McCulloch K.J."/>
            <person name="Mathew T."/>
            <person name="Morton B."/>
            <person name="Muzny D.M."/>
            <person name="Neunemann D."/>
            <person name="Ongeri F."/>
            <person name="Pauchet Y."/>
            <person name="Pu L.L."/>
            <person name="Pyrousis I."/>
            <person name="Rao X.J."/>
            <person name="Redding A."/>
            <person name="Roesel C."/>
            <person name="Sanchez-Gracia A."/>
            <person name="Schaack S."/>
            <person name="Shukla A."/>
            <person name="Tetreau G."/>
            <person name="Wang Y."/>
            <person name="Xiong G.H."/>
            <person name="Traut W."/>
            <person name="Walsh T.K."/>
            <person name="Worley K.C."/>
            <person name="Wu D."/>
            <person name="Wu W."/>
            <person name="Wu Y.Q."/>
            <person name="Zhang X."/>
            <person name="Zou Z."/>
            <person name="Zucker H."/>
            <person name="Briscoe A.D."/>
            <person name="Burmester T."/>
            <person name="Clem R.J."/>
            <person name="Feyereisen R."/>
            <person name="Grimmelikhuijzen C.J.P."/>
            <person name="Hamodrakas S.J."/>
            <person name="Hansson B.S."/>
            <person name="Huguet E."/>
            <person name="Jermiin L.S."/>
            <person name="Lan Q."/>
            <person name="Lehman H.K."/>
            <person name="Lorenzen M."/>
            <person name="Merzendorfer H."/>
            <person name="Michalopoulos I."/>
            <person name="Morton D.B."/>
            <person name="Muthukrishnan S."/>
            <person name="Oakeshott J.G."/>
            <person name="Palmer W."/>
            <person name="Park Y."/>
            <person name="Passarelli A.L."/>
            <person name="Rozas J."/>
            <person name="Schwartz L.M."/>
            <person name="Smith W."/>
            <person name="Southgate A."/>
            <person name="Vilcinskas A."/>
            <person name="Vogt R."/>
            <person name="Wang P."/>
            <person name="Werren J."/>
            <person name="Yu X.Q."/>
            <person name="Zhou J.J."/>
            <person name="Brown S.J."/>
            <person name="Scherer S.E."/>
            <person name="Richards S."/>
            <person name="Blissard G.W."/>
        </authorList>
    </citation>
    <scope>NUCLEOTIDE SEQUENCE</scope>
</reference>
<proteinExistence type="predicted"/>
<protein>
    <submittedName>
        <fullName evidence="1">Uncharacterized protein</fullName>
    </submittedName>
</protein>
<feature type="non-terminal residue" evidence="1">
    <location>
        <position position="1"/>
    </location>
</feature>
<dbReference type="EMBL" id="JH668400">
    <property type="protein sequence ID" value="KAG6451091.1"/>
    <property type="molecule type" value="Genomic_DNA"/>
</dbReference>
<name>A0A921Z563_MANSE</name>
<accession>A0A921Z563</accession>
<keyword evidence="2" id="KW-1185">Reference proteome</keyword>
<evidence type="ECO:0000313" key="2">
    <source>
        <dbReference type="Proteomes" id="UP000791440"/>
    </source>
</evidence>
<comment type="caution">
    <text evidence="1">The sequence shown here is derived from an EMBL/GenBank/DDBJ whole genome shotgun (WGS) entry which is preliminary data.</text>
</comment>
<organism evidence="1 2">
    <name type="scientific">Manduca sexta</name>
    <name type="common">Tobacco hawkmoth</name>
    <name type="synonym">Tobacco hornworm</name>
    <dbReference type="NCBI Taxonomy" id="7130"/>
    <lineage>
        <taxon>Eukaryota</taxon>
        <taxon>Metazoa</taxon>
        <taxon>Ecdysozoa</taxon>
        <taxon>Arthropoda</taxon>
        <taxon>Hexapoda</taxon>
        <taxon>Insecta</taxon>
        <taxon>Pterygota</taxon>
        <taxon>Neoptera</taxon>
        <taxon>Endopterygota</taxon>
        <taxon>Lepidoptera</taxon>
        <taxon>Glossata</taxon>
        <taxon>Ditrysia</taxon>
        <taxon>Bombycoidea</taxon>
        <taxon>Sphingidae</taxon>
        <taxon>Sphinginae</taxon>
        <taxon>Sphingini</taxon>
        <taxon>Manduca</taxon>
    </lineage>
</organism>
<evidence type="ECO:0000313" key="1">
    <source>
        <dbReference type="EMBL" id="KAG6451091.1"/>
    </source>
</evidence>
<reference evidence="1" key="2">
    <citation type="submission" date="2020-12" db="EMBL/GenBank/DDBJ databases">
        <authorList>
            <person name="Kanost M."/>
        </authorList>
    </citation>
    <scope>NUCLEOTIDE SEQUENCE</scope>
</reference>
<sequence>FSASLEVTPELATPSEPVHRCILHGAWGAGRGALARGRGRSRGGRAARSARLGAAPAFARHAFAASDVYHRARQP</sequence>
<dbReference type="Proteomes" id="UP000791440">
    <property type="component" value="Unassembled WGS sequence"/>
</dbReference>
<dbReference type="AlphaFoldDB" id="A0A921Z563"/>